<dbReference type="InterPro" id="IPR016181">
    <property type="entry name" value="Acyl_CoA_acyltransferase"/>
</dbReference>
<evidence type="ECO:0000313" key="5">
    <source>
        <dbReference type="EMBL" id="QAS70136.1"/>
    </source>
</evidence>
<evidence type="ECO:0000256" key="2">
    <source>
        <dbReference type="ARBA" id="ARBA00023315"/>
    </source>
</evidence>
<reference evidence="4" key="2">
    <citation type="submission" date="2019-01" db="EMBL/GenBank/DDBJ databases">
        <title>Oenococcus sicerae UCMA17102.</title>
        <authorList>
            <person name="Cousin F.J."/>
            <person name="Le Guellec R."/>
            <person name="Cretenet M."/>
        </authorList>
    </citation>
    <scope>NUCLEOTIDE SEQUENCE</scope>
    <source>
        <strain evidence="4">UCMA17102</strain>
    </source>
</reference>
<reference evidence="5 6" key="1">
    <citation type="journal article" date="2019" name="Syst. Appl. Microbiol.">
        <title>Oenococcus sicerae sp. nov., isolated from French cider.</title>
        <authorList>
            <person name="Cousin F.J."/>
            <person name="Le Guellec R."/>
            <person name="Chagnot C."/>
            <person name="Goux D."/>
            <person name="Dalmasso M."/>
            <person name="Laplace J.M."/>
            <person name="Cretenet M."/>
        </authorList>
    </citation>
    <scope>NUCLEOTIDE SEQUENCE [LARGE SCALE GENOMIC DNA]</scope>
    <source>
        <strain evidence="5 6">UCMA 15228</strain>
    </source>
</reference>
<proteinExistence type="predicted"/>
<dbReference type="GO" id="GO:0016747">
    <property type="term" value="F:acyltransferase activity, transferring groups other than amino-acyl groups"/>
    <property type="evidence" value="ECO:0007669"/>
    <property type="project" value="InterPro"/>
</dbReference>
<dbReference type="Gene3D" id="3.40.630.30">
    <property type="match status" value="1"/>
</dbReference>
<reference evidence="5" key="3">
    <citation type="submission" date="2020-01" db="EMBL/GenBank/DDBJ databases">
        <authorList>
            <person name="Cousin F.J."/>
            <person name="Le Guellec R."/>
            <person name="Cretenet M."/>
        </authorList>
    </citation>
    <scope>NUCLEOTIDE SEQUENCE</scope>
    <source>
        <strain evidence="5">UCMA 15228</strain>
    </source>
</reference>
<dbReference type="AlphaFoldDB" id="A0AAJ1VPV1"/>
<dbReference type="CDD" id="cd04301">
    <property type="entry name" value="NAT_SF"/>
    <property type="match status" value="1"/>
</dbReference>
<evidence type="ECO:0000313" key="7">
    <source>
        <dbReference type="Proteomes" id="UP001167919"/>
    </source>
</evidence>
<dbReference type="PROSITE" id="PS51186">
    <property type="entry name" value="GNAT"/>
    <property type="match status" value="1"/>
</dbReference>
<dbReference type="Pfam" id="PF00583">
    <property type="entry name" value="Acetyltransf_1"/>
    <property type="match status" value="1"/>
</dbReference>
<dbReference type="SUPFAM" id="SSF55729">
    <property type="entry name" value="Acyl-CoA N-acyltransferases (Nat)"/>
    <property type="match status" value="1"/>
</dbReference>
<dbReference type="Proteomes" id="UP000286907">
    <property type="component" value="Chromosome"/>
</dbReference>
<gene>
    <name evidence="5" type="ORF">DLJ48_06170</name>
    <name evidence="4" type="ORF">EVC35_00235</name>
</gene>
<feature type="domain" description="N-acetyltransferase" evidence="3">
    <location>
        <begin position="1"/>
        <end position="167"/>
    </location>
</feature>
<keyword evidence="6" id="KW-1185">Reference proteome</keyword>
<evidence type="ECO:0000313" key="6">
    <source>
        <dbReference type="Proteomes" id="UP000286907"/>
    </source>
</evidence>
<evidence type="ECO:0000259" key="3">
    <source>
        <dbReference type="PROSITE" id="PS51186"/>
    </source>
</evidence>
<keyword evidence="2" id="KW-0012">Acyltransferase</keyword>
<evidence type="ECO:0000256" key="1">
    <source>
        <dbReference type="ARBA" id="ARBA00022679"/>
    </source>
</evidence>
<dbReference type="InterPro" id="IPR000182">
    <property type="entry name" value="GNAT_dom"/>
</dbReference>
<name>A0AAJ1VPV1_9LACO</name>
<organism evidence="4 7">
    <name type="scientific">Oenococcus sicerae</name>
    <dbReference type="NCBI Taxonomy" id="2203724"/>
    <lineage>
        <taxon>Bacteria</taxon>
        <taxon>Bacillati</taxon>
        <taxon>Bacillota</taxon>
        <taxon>Bacilli</taxon>
        <taxon>Lactobacillales</taxon>
        <taxon>Lactobacillaceae</taxon>
        <taxon>Oenococcus</taxon>
    </lineage>
</organism>
<dbReference type="RefSeq" id="WP_128686606.1">
    <property type="nucleotide sequence ID" value="NZ_CP029684.2"/>
</dbReference>
<dbReference type="EMBL" id="CP029684">
    <property type="protein sequence ID" value="QAS70136.1"/>
    <property type="molecule type" value="Genomic_DNA"/>
</dbReference>
<dbReference type="PANTHER" id="PTHR43420">
    <property type="entry name" value="ACETYLTRANSFERASE"/>
    <property type="match status" value="1"/>
</dbReference>
<protein>
    <submittedName>
        <fullName evidence="4 5">N-acetyltransferase</fullName>
    </submittedName>
</protein>
<accession>A0AAJ1VPV1</accession>
<dbReference type="Proteomes" id="UP001167919">
    <property type="component" value="Unassembled WGS sequence"/>
</dbReference>
<keyword evidence="1" id="KW-0808">Transferase</keyword>
<evidence type="ECO:0000313" key="4">
    <source>
        <dbReference type="EMBL" id="MDN6899437.1"/>
    </source>
</evidence>
<sequence length="173" mass="19924">METRLLNTNDFENYKKLRLTALATDPSVFGSTFDEEKQYNDERFKTRLIVSSNQFIVGSFIGTDLVAMAKFNRFTNIKERHKGEITSVYCLTNYRGQGIARTTLLHLIKQADQIKHLKQLRLTVSSDNVAAKKLYVALGFQKYGIETDSLFDGKYYFDEDLMSLNLKTSDHLN</sequence>
<dbReference type="InterPro" id="IPR050680">
    <property type="entry name" value="YpeA/RimI_acetyltransf"/>
</dbReference>
<dbReference type="EMBL" id="SDWY01000001">
    <property type="protein sequence ID" value="MDN6899437.1"/>
    <property type="molecule type" value="Genomic_DNA"/>
</dbReference>